<accession>A0A821PF03</accession>
<dbReference type="Proteomes" id="UP000663838">
    <property type="component" value="Unassembled WGS sequence"/>
</dbReference>
<dbReference type="AlphaFoldDB" id="A0A821PF03"/>
<name>A0A821PF03_9BILA</name>
<gene>
    <name evidence="1" type="ORF">TOA249_LOCUS23595</name>
</gene>
<protein>
    <submittedName>
        <fullName evidence="1">Uncharacterized protein</fullName>
    </submittedName>
</protein>
<evidence type="ECO:0000313" key="1">
    <source>
        <dbReference type="EMBL" id="CAF4804781.1"/>
    </source>
</evidence>
<evidence type="ECO:0000313" key="2">
    <source>
        <dbReference type="Proteomes" id="UP000663838"/>
    </source>
</evidence>
<organism evidence="1 2">
    <name type="scientific">Rotaria socialis</name>
    <dbReference type="NCBI Taxonomy" id="392032"/>
    <lineage>
        <taxon>Eukaryota</taxon>
        <taxon>Metazoa</taxon>
        <taxon>Spiralia</taxon>
        <taxon>Gnathifera</taxon>
        <taxon>Rotifera</taxon>
        <taxon>Eurotatoria</taxon>
        <taxon>Bdelloidea</taxon>
        <taxon>Philodinida</taxon>
        <taxon>Philodinidae</taxon>
        <taxon>Rotaria</taxon>
    </lineage>
</organism>
<proteinExistence type="predicted"/>
<sequence>MFCDQFLDQVPTKNHWSLILDSLYSTISSSTLSIMNRYVIHHQLRLKNSLFTQIHHQSISQLMLDFLFKLAPNEIRTRNTIRRVLYPRFNMFIIKQILRKQNVRFVHFKHNDDELIIGVKNALIRDEYRQRLSMDTFDRHYFPRDKRVHQ</sequence>
<dbReference type="EMBL" id="CAJOBS010002287">
    <property type="protein sequence ID" value="CAF4804781.1"/>
    <property type="molecule type" value="Genomic_DNA"/>
</dbReference>
<comment type="caution">
    <text evidence="1">The sequence shown here is derived from an EMBL/GenBank/DDBJ whole genome shotgun (WGS) entry which is preliminary data.</text>
</comment>
<reference evidence="1" key="1">
    <citation type="submission" date="2021-02" db="EMBL/GenBank/DDBJ databases">
        <authorList>
            <person name="Nowell W R."/>
        </authorList>
    </citation>
    <scope>NUCLEOTIDE SEQUENCE</scope>
</reference>